<dbReference type="CDD" id="cd00397">
    <property type="entry name" value="DNA_BRE_C"/>
    <property type="match status" value="1"/>
</dbReference>
<dbReference type="AlphaFoldDB" id="A0A0W0GKA8"/>
<name>A0A0W0GKA8_9CHLR</name>
<dbReference type="PROSITE" id="PS51898">
    <property type="entry name" value="TYR_RECOMBINASE"/>
    <property type="match status" value="1"/>
</dbReference>
<dbReference type="EMBL" id="LFDV01000002">
    <property type="protein sequence ID" value="KTB48983.1"/>
    <property type="molecule type" value="Genomic_DNA"/>
</dbReference>
<keyword evidence="6" id="KW-1185">Reference proteome</keyword>
<dbReference type="Gene3D" id="1.10.443.10">
    <property type="entry name" value="Intergrase catalytic core"/>
    <property type="match status" value="1"/>
</dbReference>
<dbReference type="SUPFAM" id="SSF56349">
    <property type="entry name" value="DNA breaking-rejoining enzymes"/>
    <property type="match status" value="1"/>
</dbReference>
<dbReference type="RefSeq" id="WP_058439893.1">
    <property type="nucleotide sequence ID" value="NZ_KQ758903.1"/>
</dbReference>
<comment type="similarity">
    <text evidence="1">Belongs to the 'phage' integrase family.</text>
</comment>
<evidence type="ECO:0000313" key="6">
    <source>
        <dbReference type="Proteomes" id="UP000053947"/>
    </source>
</evidence>
<dbReference type="OrthoDB" id="165468at2"/>
<evidence type="ECO:0000313" key="5">
    <source>
        <dbReference type="EMBL" id="KTB48983.1"/>
    </source>
</evidence>
<dbReference type="InterPro" id="IPR011010">
    <property type="entry name" value="DNA_brk_join_enz"/>
</dbReference>
<dbReference type="InterPro" id="IPR013762">
    <property type="entry name" value="Integrase-like_cat_sf"/>
</dbReference>
<comment type="caution">
    <text evidence="5">The sequence shown here is derived from an EMBL/GenBank/DDBJ whole genome shotgun (WGS) entry which is preliminary data.</text>
</comment>
<dbReference type="GO" id="GO:0003677">
    <property type="term" value="F:DNA binding"/>
    <property type="evidence" value="ECO:0007669"/>
    <property type="project" value="UniProtKB-KW"/>
</dbReference>
<evidence type="ECO:0000256" key="2">
    <source>
        <dbReference type="ARBA" id="ARBA00023125"/>
    </source>
</evidence>
<dbReference type="GO" id="GO:0006310">
    <property type="term" value="P:DNA recombination"/>
    <property type="evidence" value="ECO:0007669"/>
    <property type="project" value="UniProtKB-KW"/>
</dbReference>
<dbReference type="InterPro" id="IPR002104">
    <property type="entry name" value="Integrase_catalytic"/>
</dbReference>
<feature type="domain" description="Tyr recombinase" evidence="4">
    <location>
        <begin position="1"/>
        <end position="222"/>
    </location>
</feature>
<organism evidence="5 6">
    <name type="scientific">Dehalogenimonas alkenigignens</name>
    <dbReference type="NCBI Taxonomy" id="1217799"/>
    <lineage>
        <taxon>Bacteria</taxon>
        <taxon>Bacillati</taxon>
        <taxon>Chloroflexota</taxon>
        <taxon>Dehalococcoidia</taxon>
        <taxon>Dehalococcoidales</taxon>
        <taxon>Dehalococcoidaceae</taxon>
        <taxon>Dehalogenimonas</taxon>
    </lineage>
</organism>
<dbReference type="PANTHER" id="PTHR30349:SF41">
    <property type="entry name" value="INTEGRASE_RECOMBINASE PROTEIN MJ0367-RELATED"/>
    <property type="match status" value="1"/>
</dbReference>
<evidence type="ECO:0000256" key="3">
    <source>
        <dbReference type="ARBA" id="ARBA00023172"/>
    </source>
</evidence>
<protein>
    <submittedName>
        <fullName evidence="5">Phage integrase family</fullName>
    </submittedName>
</protein>
<evidence type="ECO:0000256" key="1">
    <source>
        <dbReference type="ARBA" id="ARBA00008857"/>
    </source>
</evidence>
<dbReference type="GO" id="GO:0015074">
    <property type="term" value="P:DNA integration"/>
    <property type="evidence" value="ECO:0007669"/>
    <property type="project" value="InterPro"/>
</dbReference>
<accession>A0A0W0GKA8</accession>
<reference evidence="5 6" key="1">
    <citation type="submission" date="2015-06" db="EMBL/GenBank/DDBJ databases">
        <title>Genome sequence of the organohalide-respiring Dehalogenimonas alkenigignens type strain (IP3-3T).</title>
        <authorList>
            <person name="Key T.A."/>
            <person name="Richmond D.P."/>
            <person name="Bowman K.S."/>
            <person name="Cho Y.-J."/>
            <person name="Chun J."/>
            <person name="da Costa M.S."/>
            <person name="Rainey F.A."/>
            <person name="Moe W.M."/>
        </authorList>
    </citation>
    <scope>NUCLEOTIDE SEQUENCE [LARGE SCALE GENOMIC DNA]</scope>
    <source>
        <strain evidence="5 6">IP3-3</strain>
    </source>
</reference>
<dbReference type="Proteomes" id="UP000053947">
    <property type="component" value="Unassembled WGS sequence"/>
</dbReference>
<dbReference type="PANTHER" id="PTHR30349">
    <property type="entry name" value="PHAGE INTEGRASE-RELATED"/>
    <property type="match status" value="1"/>
</dbReference>
<proteinExistence type="inferred from homology"/>
<dbReference type="Pfam" id="PF00589">
    <property type="entry name" value="Phage_integrase"/>
    <property type="match status" value="2"/>
</dbReference>
<sequence>MGKAYLEPGDVAKLEDAAQYLRDRLLIRLLFHLGCRVSEALALRLKDIDIRRGTVTIEHLKSRILLSCPGCSARLGKGHRFCPGCGQGVEKAVAQEKEHHRYRTIPVDELTLSLLKEYIGRGGAVERNGEKQLFDLRRNRAWQIVKECAERARLPRLVNAESGKTHNVSPHRLRDAFAVNAVKADDSGDGLRLLQEHLGHRSIVTTMKYRKVSGEEQKEWYRKLWQGGQANGQICQS</sequence>
<dbReference type="STRING" id="1217799.DEALK_18300"/>
<dbReference type="InterPro" id="IPR050090">
    <property type="entry name" value="Tyrosine_recombinase_XerCD"/>
</dbReference>
<gene>
    <name evidence="5" type="ORF">DEALK_18300</name>
</gene>
<keyword evidence="3" id="KW-0233">DNA recombination</keyword>
<dbReference type="PATRIC" id="fig|1217799.6.peg.1886"/>
<evidence type="ECO:0000259" key="4">
    <source>
        <dbReference type="PROSITE" id="PS51898"/>
    </source>
</evidence>
<keyword evidence="2" id="KW-0238">DNA-binding</keyword>